<proteinExistence type="predicted"/>
<dbReference type="AlphaFoldDB" id="A0A3B0Y9A8"/>
<dbReference type="InterPro" id="IPR008622">
    <property type="entry name" value="FliT"/>
</dbReference>
<sequence length="105" mass="12137">MDRLRRNQFNKIICLSKEMLDRAGELEWEKVALLEVSRKQLVMRCFSRPTTEHDSEEVAGMIKEILDLNQQVSELGKQSQEQLGTEIHAHNRGRAATSAYLSHTR</sequence>
<evidence type="ECO:0000256" key="4">
    <source>
        <dbReference type="ARBA" id="ARBA00023186"/>
    </source>
</evidence>
<keyword evidence="4" id="KW-0143">Chaperone</keyword>
<evidence type="ECO:0008006" key="7">
    <source>
        <dbReference type="Google" id="ProtNLM"/>
    </source>
</evidence>
<gene>
    <name evidence="6" type="ORF">MNBD_GAMMA15-2049</name>
</gene>
<reference evidence="6" key="1">
    <citation type="submission" date="2018-06" db="EMBL/GenBank/DDBJ databases">
        <authorList>
            <person name="Zhirakovskaya E."/>
        </authorList>
    </citation>
    <scope>NUCLEOTIDE SEQUENCE</scope>
</reference>
<accession>A0A3B0Y9A8</accession>
<comment type="subcellular location">
    <subcellularLocation>
        <location evidence="1">Cytoplasm</location>
    </subcellularLocation>
</comment>
<dbReference type="EMBL" id="UOFN01000076">
    <property type="protein sequence ID" value="VAW77395.1"/>
    <property type="molecule type" value="Genomic_DNA"/>
</dbReference>
<name>A0A3B0Y9A8_9ZZZZ</name>
<keyword evidence="2" id="KW-0963">Cytoplasm</keyword>
<evidence type="ECO:0000256" key="5">
    <source>
        <dbReference type="SAM" id="MobiDB-lite"/>
    </source>
</evidence>
<dbReference type="Pfam" id="PF05400">
    <property type="entry name" value="FliT"/>
    <property type="match status" value="1"/>
</dbReference>
<keyword evidence="3" id="KW-1005">Bacterial flagellum biogenesis</keyword>
<evidence type="ECO:0000256" key="2">
    <source>
        <dbReference type="ARBA" id="ARBA00022490"/>
    </source>
</evidence>
<protein>
    <recommendedName>
        <fullName evidence="7">Flagellar protein FliT</fullName>
    </recommendedName>
</protein>
<evidence type="ECO:0000256" key="3">
    <source>
        <dbReference type="ARBA" id="ARBA00022795"/>
    </source>
</evidence>
<feature type="region of interest" description="Disordered" evidence="5">
    <location>
        <begin position="77"/>
        <end position="105"/>
    </location>
</feature>
<dbReference type="Gene3D" id="1.20.58.380">
    <property type="entry name" value="Flagellar protein flit"/>
    <property type="match status" value="1"/>
</dbReference>
<evidence type="ECO:0000313" key="6">
    <source>
        <dbReference type="EMBL" id="VAW77395.1"/>
    </source>
</evidence>
<organism evidence="6">
    <name type="scientific">hydrothermal vent metagenome</name>
    <dbReference type="NCBI Taxonomy" id="652676"/>
    <lineage>
        <taxon>unclassified sequences</taxon>
        <taxon>metagenomes</taxon>
        <taxon>ecological metagenomes</taxon>
    </lineage>
</organism>
<evidence type="ECO:0000256" key="1">
    <source>
        <dbReference type="ARBA" id="ARBA00004496"/>
    </source>
</evidence>